<evidence type="ECO:0000313" key="2">
    <source>
        <dbReference type="Proteomes" id="UP000308600"/>
    </source>
</evidence>
<accession>A0ACD3ANX0</accession>
<gene>
    <name evidence="1" type="ORF">BDN72DRAFT_843363</name>
</gene>
<evidence type="ECO:0000313" key="1">
    <source>
        <dbReference type="EMBL" id="TFK67190.1"/>
    </source>
</evidence>
<dbReference type="EMBL" id="ML208382">
    <property type="protein sequence ID" value="TFK67190.1"/>
    <property type="molecule type" value="Genomic_DNA"/>
</dbReference>
<keyword evidence="2" id="KW-1185">Reference proteome</keyword>
<name>A0ACD3ANX0_9AGAR</name>
<proteinExistence type="predicted"/>
<organism evidence="1 2">
    <name type="scientific">Pluteus cervinus</name>
    <dbReference type="NCBI Taxonomy" id="181527"/>
    <lineage>
        <taxon>Eukaryota</taxon>
        <taxon>Fungi</taxon>
        <taxon>Dikarya</taxon>
        <taxon>Basidiomycota</taxon>
        <taxon>Agaricomycotina</taxon>
        <taxon>Agaricomycetes</taxon>
        <taxon>Agaricomycetidae</taxon>
        <taxon>Agaricales</taxon>
        <taxon>Pluteineae</taxon>
        <taxon>Pluteaceae</taxon>
        <taxon>Pluteus</taxon>
    </lineage>
</organism>
<dbReference type="Proteomes" id="UP000308600">
    <property type="component" value="Unassembled WGS sequence"/>
</dbReference>
<sequence length="325" mass="37276">MDTPPPIFDPNLVATLMESLIFGMYTWLFFRTWLISRRNSLRRRSPAANVFQQTTVVLYVLAAFHVSVSLYRVLQGFVYTPADVRMGYWYEKRWEHITYFAVHSIMSWIGQALLIYRCFLIYGSNWLIVTPSIILWLFTVGVSLFCNYLWNVPNIASNYSNLLNSLIPLTLAQHVMTPVLTVFRLLRQHHESRVSGLQDSNSRINLRTVSMVILESTMIYVVLLITTVILQIMGSENRQIPTYMSPPTLGVCFSLITIRLHNLSLGETREKSIIFTIENRLVQSTTDAEDTPTPELRISESRSELSGALQEPKSPIVFSPTELES</sequence>
<reference evidence="1 2" key="1">
    <citation type="journal article" date="2019" name="Nat. Ecol. Evol.">
        <title>Megaphylogeny resolves global patterns of mushroom evolution.</title>
        <authorList>
            <person name="Varga T."/>
            <person name="Krizsan K."/>
            <person name="Foldi C."/>
            <person name="Dima B."/>
            <person name="Sanchez-Garcia M."/>
            <person name="Sanchez-Ramirez S."/>
            <person name="Szollosi G.J."/>
            <person name="Szarkandi J.G."/>
            <person name="Papp V."/>
            <person name="Albert L."/>
            <person name="Andreopoulos W."/>
            <person name="Angelini C."/>
            <person name="Antonin V."/>
            <person name="Barry K.W."/>
            <person name="Bougher N.L."/>
            <person name="Buchanan P."/>
            <person name="Buyck B."/>
            <person name="Bense V."/>
            <person name="Catcheside P."/>
            <person name="Chovatia M."/>
            <person name="Cooper J."/>
            <person name="Damon W."/>
            <person name="Desjardin D."/>
            <person name="Finy P."/>
            <person name="Geml J."/>
            <person name="Haridas S."/>
            <person name="Hughes K."/>
            <person name="Justo A."/>
            <person name="Karasinski D."/>
            <person name="Kautmanova I."/>
            <person name="Kiss B."/>
            <person name="Kocsube S."/>
            <person name="Kotiranta H."/>
            <person name="LaButti K.M."/>
            <person name="Lechner B.E."/>
            <person name="Liimatainen K."/>
            <person name="Lipzen A."/>
            <person name="Lukacs Z."/>
            <person name="Mihaltcheva S."/>
            <person name="Morgado L.N."/>
            <person name="Niskanen T."/>
            <person name="Noordeloos M.E."/>
            <person name="Ohm R.A."/>
            <person name="Ortiz-Santana B."/>
            <person name="Ovrebo C."/>
            <person name="Racz N."/>
            <person name="Riley R."/>
            <person name="Savchenko A."/>
            <person name="Shiryaev A."/>
            <person name="Soop K."/>
            <person name="Spirin V."/>
            <person name="Szebenyi C."/>
            <person name="Tomsovsky M."/>
            <person name="Tulloss R.E."/>
            <person name="Uehling J."/>
            <person name="Grigoriev I.V."/>
            <person name="Vagvolgyi C."/>
            <person name="Papp T."/>
            <person name="Martin F.M."/>
            <person name="Miettinen O."/>
            <person name="Hibbett D.S."/>
            <person name="Nagy L.G."/>
        </authorList>
    </citation>
    <scope>NUCLEOTIDE SEQUENCE [LARGE SCALE GENOMIC DNA]</scope>
    <source>
        <strain evidence="1 2">NL-1719</strain>
    </source>
</reference>
<protein>
    <submittedName>
        <fullName evidence="1">Uncharacterized protein</fullName>
    </submittedName>
</protein>